<evidence type="ECO:0000313" key="3">
    <source>
        <dbReference type="Proteomes" id="UP000294547"/>
    </source>
</evidence>
<dbReference type="PROSITE" id="PS00018">
    <property type="entry name" value="EF_HAND_1"/>
    <property type="match status" value="1"/>
</dbReference>
<keyword evidence="3" id="KW-1185">Reference proteome</keyword>
<name>A0A4R6RFC9_9HYPH</name>
<reference evidence="2 3" key="1">
    <citation type="submission" date="2019-03" db="EMBL/GenBank/DDBJ databases">
        <title>Genomic Encyclopedia of Type Strains, Phase IV (KMG-IV): sequencing the most valuable type-strain genomes for metagenomic binning, comparative biology and taxonomic classification.</title>
        <authorList>
            <person name="Goeker M."/>
        </authorList>
    </citation>
    <scope>NUCLEOTIDE SEQUENCE [LARGE SCALE GENOMIC DNA]</scope>
    <source>
        <strain evidence="2 3">DSM 102969</strain>
    </source>
</reference>
<dbReference type="SUPFAM" id="SSF47473">
    <property type="entry name" value="EF-hand"/>
    <property type="match status" value="1"/>
</dbReference>
<sequence length="136" mass="14525">MSRMRTLVSAALAAAGLAALCSPATAVTGKEALAQLNKDGDDTFEIVEVIDWGTQLFSAINPDGDTTLEPDETEGRLTEADWAAVNKDGDQTLEMDEWLSIVRSRFEAADADKDGKLTEAELDTPAGQSLLLVLIK</sequence>
<dbReference type="EMBL" id="SNXY01000007">
    <property type="protein sequence ID" value="TDP84950.1"/>
    <property type="molecule type" value="Genomic_DNA"/>
</dbReference>
<dbReference type="AlphaFoldDB" id="A0A4R6RFC9"/>
<dbReference type="RefSeq" id="WP_126540840.1">
    <property type="nucleotide sequence ID" value="NZ_BSPM01000004.1"/>
</dbReference>
<keyword evidence="1" id="KW-0732">Signal</keyword>
<evidence type="ECO:0000313" key="2">
    <source>
        <dbReference type="EMBL" id="TDP84950.1"/>
    </source>
</evidence>
<dbReference type="OrthoDB" id="8453759at2"/>
<evidence type="ECO:0008006" key="4">
    <source>
        <dbReference type="Google" id="ProtNLM"/>
    </source>
</evidence>
<organism evidence="2 3">
    <name type="scientific">Oharaeibacter diazotrophicus</name>
    <dbReference type="NCBI Taxonomy" id="1920512"/>
    <lineage>
        <taxon>Bacteria</taxon>
        <taxon>Pseudomonadati</taxon>
        <taxon>Pseudomonadota</taxon>
        <taxon>Alphaproteobacteria</taxon>
        <taxon>Hyphomicrobiales</taxon>
        <taxon>Pleomorphomonadaceae</taxon>
        <taxon>Oharaeibacter</taxon>
    </lineage>
</organism>
<dbReference type="InterPro" id="IPR011992">
    <property type="entry name" value="EF-hand-dom_pair"/>
</dbReference>
<dbReference type="Gene3D" id="1.10.238.10">
    <property type="entry name" value="EF-hand"/>
    <property type="match status" value="1"/>
</dbReference>
<comment type="caution">
    <text evidence="2">The sequence shown here is derived from an EMBL/GenBank/DDBJ whole genome shotgun (WGS) entry which is preliminary data.</text>
</comment>
<dbReference type="Proteomes" id="UP000294547">
    <property type="component" value="Unassembled WGS sequence"/>
</dbReference>
<feature type="signal peptide" evidence="1">
    <location>
        <begin position="1"/>
        <end position="26"/>
    </location>
</feature>
<accession>A0A4R6RFC9</accession>
<dbReference type="InterPro" id="IPR018247">
    <property type="entry name" value="EF_Hand_1_Ca_BS"/>
</dbReference>
<proteinExistence type="predicted"/>
<feature type="chain" id="PRO_5020305903" description="EF hand domain-containing protein" evidence="1">
    <location>
        <begin position="27"/>
        <end position="136"/>
    </location>
</feature>
<protein>
    <recommendedName>
        <fullName evidence="4">EF hand domain-containing protein</fullName>
    </recommendedName>
</protein>
<gene>
    <name evidence="2" type="ORF">EDD54_1794</name>
</gene>
<evidence type="ECO:0000256" key="1">
    <source>
        <dbReference type="SAM" id="SignalP"/>
    </source>
</evidence>